<dbReference type="InterPro" id="IPR001048">
    <property type="entry name" value="Asp/Glu/Uridylate_kinase"/>
</dbReference>
<keyword evidence="4 7" id="KW-0418">Kinase</keyword>
<comment type="pathway">
    <text evidence="8">Amino-acid biosynthesis; L-threonine biosynthesis; L-threonine from L-aspartate: step 1/5.</text>
</comment>
<dbReference type="CDD" id="cd04234">
    <property type="entry name" value="AAK_AK"/>
    <property type="match status" value="1"/>
</dbReference>
<dbReference type="Gene3D" id="3.30.70.260">
    <property type="match status" value="2"/>
</dbReference>
<evidence type="ECO:0000256" key="2">
    <source>
        <dbReference type="ARBA" id="ARBA00022679"/>
    </source>
</evidence>
<dbReference type="InterPro" id="IPR001341">
    <property type="entry name" value="Asp_kinase"/>
</dbReference>
<dbReference type="Proteomes" id="UP000016986">
    <property type="component" value="Unassembled WGS sequence"/>
</dbReference>
<dbReference type="SUPFAM" id="SSF55021">
    <property type="entry name" value="ACT-like"/>
    <property type="match status" value="2"/>
</dbReference>
<evidence type="ECO:0000259" key="9">
    <source>
        <dbReference type="PROSITE" id="PS51671"/>
    </source>
</evidence>
<dbReference type="InterPro" id="IPR002912">
    <property type="entry name" value="ACT_dom"/>
</dbReference>
<comment type="pathway">
    <text evidence="8">Amino-acid biosynthesis; L-lysine biosynthesis via DAP pathway; (S)-tetrahydrodipicolinate from L-aspartate: step 1/4.</text>
</comment>
<protein>
    <recommendedName>
        <fullName evidence="7">Aspartokinase</fullName>
        <ecNumber evidence="7">2.7.2.4</ecNumber>
    </recommendedName>
</protein>
<dbReference type="RefSeq" id="WP_020221518.1">
    <property type="nucleotide sequence ID" value="NZ_BANO01000070.1"/>
</dbReference>
<dbReference type="Gene3D" id="3.40.1160.10">
    <property type="entry name" value="Acetylglutamate kinase-like"/>
    <property type="match status" value="1"/>
</dbReference>
<keyword evidence="3" id="KW-0547">Nucleotide-binding</keyword>
<evidence type="ECO:0000256" key="6">
    <source>
        <dbReference type="ARBA" id="ARBA00047872"/>
    </source>
</evidence>
<sequence length="394" mass="41787">MRVVAKFGGTSLGSGDRIDRAADSVATAVRDGHQIAVVASAMGSTTDELLDDITFDAEESDRAEIVSMGERTSVRMLKAALTARGVDAVFLEPGHPDWPVVTNARGEVDVEETERRAQKLAERMDGVVPVITGFLAEDHGGNVTTLGRGGSDTSAVMLGRYMDADEVVIVTDVEGIMTGDPHVVEGARNVGEITVDELRNLSFRGAEVVAPSALTYKDADLDVRVIHYQHSNLLTGGTSIEGEFENIIDMRDEPLACITVAGRAIRNSHGILARLSSALSEAGINVDGVASGMDSITFYVDADVDERAETILHREVVAEDTLSSVTVTDDVAAIRVLGGDLPSQPGVIRDIVNPIAEAGIALHDVITSATSVAVFVGWDDRERALEAVQAHFEG</sequence>
<keyword evidence="2 7" id="KW-0808">Transferase</keyword>
<comment type="catalytic activity">
    <reaction evidence="6 7">
        <text>L-aspartate + ATP = 4-phospho-L-aspartate + ADP</text>
        <dbReference type="Rhea" id="RHEA:23776"/>
        <dbReference type="ChEBI" id="CHEBI:29991"/>
        <dbReference type="ChEBI" id="CHEBI:30616"/>
        <dbReference type="ChEBI" id="CHEBI:57535"/>
        <dbReference type="ChEBI" id="CHEBI:456216"/>
        <dbReference type="EC" id="2.7.2.4"/>
    </reaction>
</comment>
<dbReference type="PANTHER" id="PTHR21499">
    <property type="entry name" value="ASPARTATE KINASE"/>
    <property type="match status" value="1"/>
</dbReference>
<comment type="caution">
    <text evidence="10">The sequence shown here is derived from an EMBL/GenBank/DDBJ whole genome shotgun (WGS) entry which is preliminary data.</text>
</comment>
<evidence type="ECO:0000256" key="4">
    <source>
        <dbReference type="ARBA" id="ARBA00022777"/>
    </source>
</evidence>
<dbReference type="GO" id="GO:0005524">
    <property type="term" value="F:ATP binding"/>
    <property type="evidence" value="ECO:0007669"/>
    <property type="project" value="UniProtKB-KW"/>
</dbReference>
<dbReference type="eggNOG" id="arCOG00861">
    <property type="taxonomic scope" value="Archaea"/>
</dbReference>
<dbReference type="Pfam" id="PF22468">
    <property type="entry name" value="ACT_9"/>
    <property type="match status" value="1"/>
</dbReference>
<evidence type="ECO:0000313" key="10">
    <source>
        <dbReference type="EMBL" id="GAD52587.1"/>
    </source>
</evidence>
<feature type="domain" description="ACT" evidence="9">
    <location>
        <begin position="260"/>
        <end position="339"/>
    </location>
</feature>
<dbReference type="PANTHER" id="PTHR21499:SF70">
    <property type="entry name" value="ASPARTOKINASE"/>
    <property type="match status" value="1"/>
</dbReference>
<dbReference type="GO" id="GO:0009090">
    <property type="term" value="P:homoserine biosynthetic process"/>
    <property type="evidence" value="ECO:0007669"/>
    <property type="project" value="TreeGrafter"/>
</dbReference>
<dbReference type="OrthoDB" id="8904at2157"/>
<dbReference type="GO" id="GO:0004072">
    <property type="term" value="F:aspartate kinase activity"/>
    <property type="evidence" value="ECO:0007669"/>
    <property type="project" value="UniProtKB-EC"/>
</dbReference>
<dbReference type="EC" id="2.7.2.4" evidence="7"/>
<dbReference type="UniPathway" id="UPA00050">
    <property type="reaction ID" value="UER00461"/>
</dbReference>
<dbReference type="GO" id="GO:0005829">
    <property type="term" value="C:cytosol"/>
    <property type="evidence" value="ECO:0007669"/>
    <property type="project" value="TreeGrafter"/>
</dbReference>
<gene>
    <name evidence="10" type="ORF">MBEHAL_1347</name>
</gene>
<dbReference type="UniPathway" id="UPA00034">
    <property type="reaction ID" value="UER00015"/>
</dbReference>
<evidence type="ECO:0000256" key="7">
    <source>
        <dbReference type="RuleBase" id="RU003448"/>
    </source>
</evidence>
<keyword evidence="8" id="KW-0028">Amino-acid biosynthesis</keyword>
<dbReference type="PROSITE" id="PS51671">
    <property type="entry name" value="ACT"/>
    <property type="match status" value="1"/>
</dbReference>
<dbReference type="InterPro" id="IPR005260">
    <property type="entry name" value="Asp_kin_monofn"/>
</dbReference>
<dbReference type="NCBIfam" id="NF005159">
    <property type="entry name" value="PRK06635.2-3"/>
    <property type="match status" value="1"/>
</dbReference>
<reference evidence="10 11" key="1">
    <citation type="submission" date="2013-09" db="EMBL/GenBank/DDBJ databases">
        <title>Whole genome sequencing of Halarchaeum acidiphilum strain MH1-52-1.</title>
        <authorList>
            <person name="Shimane Y."/>
            <person name="Minegishi H."/>
            <person name="Nishi S."/>
            <person name="Echigo A."/>
            <person name="Shuto A."/>
            <person name="Konishi M."/>
            <person name="Ito T."/>
            <person name="Ohkuma M."/>
            <person name="Ohta Y."/>
            <person name="Nagano Y."/>
            <person name="Tsubouchi T."/>
            <person name="Mori K."/>
            <person name="Usui K."/>
            <person name="Kamekura M."/>
            <person name="Usami R."/>
            <person name="Takaki Y."/>
            <person name="Hatada Y."/>
        </authorList>
    </citation>
    <scope>NUCLEOTIDE SEQUENCE [LARGE SCALE GENOMIC DNA]</scope>
    <source>
        <strain evidence="10 11">JCM 16109</strain>
    </source>
</reference>
<keyword evidence="11" id="KW-1185">Reference proteome</keyword>
<dbReference type="InterPro" id="IPR027795">
    <property type="entry name" value="CASTOR_ACT_dom"/>
</dbReference>
<name>U2YUY1_9EURY</name>
<evidence type="ECO:0000256" key="5">
    <source>
        <dbReference type="ARBA" id="ARBA00022840"/>
    </source>
</evidence>
<proteinExistence type="inferred from homology"/>
<comment type="pathway">
    <text evidence="8">Amino-acid biosynthesis; L-methionine biosynthesis via de novo pathway; L-homoserine from L-aspartate: step 1/3.</text>
</comment>
<accession>U2YUY1</accession>
<evidence type="ECO:0000256" key="3">
    <source>
        <dbReference type="ARBA" id="ARBA00022741"/>
    </source>
</evidence>
<dbReference type="PIRSF" id="PIRSF000726">
    <property type="entry name" value="Asp_kin"/>
    <property type="match status" value="1"/>
</dbReference>
<evidence type="ECO:0000256" key="1">
    <source>
        <dbReference type="ARBA" id="ARBA00010122"/>
    </source>
</evidence>
<dbReference type="SUPFAM" id="SSF53633">
    <property type="entry name" value="Carbamate kinase-like"/>
    <property type="match status" value="1"/>
</dbReference>
<dbReference type="GO" id="GO:0009088">
    <property type="term" value="P:threonine biosynthetic process"/>
    <property type="evidence" value="ECO:0007669"/>
    <property type="project" value="UniProtKB-UniPathway"/>
</dbReference>
<dbReference type="Pfam" id="PF00696">
    <property type="entry name" value="AA_kinase"/>
    <property type="match status" value="1"/>
</dbReference>
<comment type="similarity">
    <text evidence="1 7">Belongs to the aspartokinase family.</text>
</comment>
<evidence type="ECO:0000256" key="8">
    <source>
        <dbReference type="RuleBase" id="RU004249"/>
    </source>
</evidence>
<dbReference type="InterPro" id="IPR045865">
    <property type="entry name" value="ACT-like_dom_sf"/>
</dbReference>
<organism evidence="10 11">
    <name type="scientific">Halarchaeum acidiphilum MH1-52-1</name>
    <dbReference type="NCBI Taxonomy" id="1261545"/>
    <lineage>
        <taxon>Archaea</taxon>
        <taxon>Methanobacteriati</taxon>
        <taxon>Methanobacteriota</taxon>
        <taxon>Stenosarchaea group</taxon>
        <taxon>Halobacteria</taxon>
        <taxon>Halobacteriales</taxon>
        <taxon>Halobacteriaceae</taxon>
    </lineage>
</organism>
<dbReference type="GO" id="GO:0009089">
    <property type="term" value="P:lysine biosynthetic process via diaminopimelate"/>
    <property type="evidence" value="ECO:0007669"/>
    <property type="project" value="UniProtKB-UniPathway"/>
</dbReference>
<dbReference type="Pfam" id="PF13840">
    <property type="entry name" value="ACT_7"/>
    <property type="match status" value="1"/>
</dbReference>
<dbReference type="NCBIfam" id="TIGR00657">
    <property type="entry name" value="asp_kinases"/>
    <property type="match status" value="1"/>
</dbReference>
<dbReference type="AlphaFoldDB" id="U2YUY1"/>
<dbReference type="InterPro" id="IPR036393">
    <property type="entry name" value="AceGlu_kinase-like_sf"/>
</dbReference>
<dbReference type="EMBL" id="BATA01000027">
    <property type="protein sequence ID" value="GAD52587.1"/>
    <property type="molecule type" value="Genomic_DNA"/>
</dbReference>
<dbReference type="NCBIfam" id="NF005160">
    <property type="entry name" value="PRK06635.2-4"/>
    <property type="match status" value="1"/>
</dbReference>
<dbReference type="InterPro" id="IPR054352">
    <property type="entry name" value="ACT_Aspartokinase"/>
</dbReference>
<dbReference type="InterPro" id="IPR018042">
    <property type="entry name" value="Aspartate_kinase_CS"/>
</dbReference>
<dbReference type="PROSITE" id="PS00324">
    <property type="entry name" value="ASPARTOKINASE"/>
    <property type="match status" value="1"/>
</dbReference>
<keyword evidence="5" id="KW-0067">ATP-binding</keyword>
<dbReference type="CDD" id="cd04868">
    <property type="entry name" value="ACT_AK-like"/>
    <property type="match status" value="1"/>
</dbReference>
<evidence type="ECO:0000313" key="11">
    <source>
        <dbReference type="Proteomes" id="UP000016986"/>
    </source>
</evidence>
<dbReference type="UniPathway" id="UPA00051">
    <property type="reaction ID" value="UER00462"/>
</dbReference>